<protein>
    <recommendedName>
        <fullName evidence="1">LYC1 C-terminal domain-containing protein</fullName>
    </recommendedName>
</protein>
<dbReference type="Pfam" id="PF22998">
    <property type="entry name" value="GNAT_LYC1-like"/>
    <property type="match status" value="1"/>
</dbReference>
<evidence type="ECO:0000313" key="3">
    <source>
        <dbReference type="Proteomes" id="UP000194127"/>
    </source>
</evidence>
<sequence>MDHGIIVDINISNTSPDLLVEINMKAPTKWQLADLSLFLATPEQTVESRKRSAQEWRRALTEEQYILRDILMDEHEHAAHGKGATWVLAPRANPSTLDFMCSCETFRRAGLVCRLSTSLHAEEVTAYGIASVFTPLEKRRCGYAQHMMRLLHWVLAPRSTLSADFPDAWGAPPAAPDGFGNAQFSVLYSDVGPDFYRLCGPTQYPGNGWIERGSTLTSWNVPPSEDTLSSKILSSTWKYLTEDDAIRVWEADAAWMKIYLANMRPSTSRTCFTFLPNQGVAKFLIHRTMSFNKDLTPVLPLQTWGILRLPHANAGLEDVLGDDERQGSTFATWSLDPTSASGTLIVTRLRATTDTFPELFGRLTEFSREQKIERIEIWALPETLQGIASDLGGVTEQRQEHLSAFKWYGKEPEELEWIFDEKFCWC</sequence>
<dbReference type="PANTHER" id="PTHR34815">
    <property type="entry name" value="LYSINE ACETYLTRANSFERASE"/>
    <property type="match status" value="1"/>
</dbReference>
<keyword evidence="3" id="KW-1185">Reference proteome</keyword>
<dbReference type="GeneID" id="36325602"/>
<evidence type="ECO:0000313" key="2">
    <source>
        <dbReference type="EMBL" id="OSX63467.1"/>
    </source>
</evidence>
<reference evidence="2 3" key="1">
    <citation type="submission" date="2017-04" db="EMBL/GenBank/DDBJ databases">
        <title>Genome Sequence of the Model Brown-Rot Fungus Postia placenta SB12.</title>
        <authorList>
            <consortium name="DOE Joint Genome Institute"/>
            <person name="Gaskell J."/>
            <person name="Kersten P."/>
            <person name="Larrondo L.F."/>
            <person name="Canessa P."/>
            <person name="Martinez D."/>
            <person name="Hibbett D."/>
            <person name="Schmoll M."/>
            <person name="Kubicek C.P."/>
            <person name="Martinez A.T."/>
            <person name="Yadav J."/>
            <person name="Master E."/>
            <person name="Magnuson J.K."/>
            <person name="James T."/>
            <person name="Yaver D."/>
            <person name="Berka R."/>
            <person name="Labutti K."/>
            <person name="Lipzen A."/>
            <person name="Aerts A."/>
            <person name="Barry K."/>
            <person name="Henrissat B."/>
            <person name="Blanchette R."/>
            <person name="Grigoriev I."/>
            <person name="Cullen D."/>
        </authorList>
    </citation>
    <scope>NUCLEOTIDE SEQUENCE [LARGE SCALE GENOMIC DNA]</scope>
    <source>
        <strain evidence="2 3">MAD-698-R-SB12</strain>
    </source>
</reference>
<accession>A0A1X6N4C8</accession>
<gene>
    <name evidence="2" type="ORF">POSPLADRAFT_1055525</name>
</gene>
<dbReference type="STRING" id="670580.A0A1X6N4C8"/>
<dbReference type="RefSeq" id="XP_024340261.1">
    <property type="nucleotide sequence ID" value="XM_024480652.1"/>
</dbReference>
<dbReference type="InterPro" id="IPR055100">
    <property type="entry name" value="GNAT_LYC1-like"/>
</dbReference>
<dbReference type="InterPro" id="IPR053013">
    <property type="entry name" value="LAT"/>
</dbReference>
<name>A0A1X6N4C8_9APHY</name>
<dbReference type="Proteomes" id="UP000194127">
    <property type="component" value="Unassembled WGS sequence"/>
</dbReference>
<dbReference type="EMBL" id="KZ110595">
    <property type="protein sequence ID" value="OSX63467.1"/>
    <property type="molecule type" value="Genomic_DNA"/>
</dbReference>
<dbReference type="Gene3D" id="3.40.630.30">
    <property type="match status" value="1"/>
</dbReference>
<dbReference type="PANTHER" id="PTHR34815:SF2">
    <property type="entry name" value="N-ACETYLTRANSFERASE DOMAIN-CONTAINING PROTEIN"/>
    <property type="match status" value="1"/>
</dbReference>
<organism evidence="2 3">
    <name type="scientific">Postia placenta MAD-698-R-SB12</name>
    <dbReference type="NCBI Taxonomy" id="670580"/>
    <lineage>
        <taxon>Eukaryota</taxon>
        <taxon>Fungi</taxon>
        <taxon>Dikarya</taxon>
        <taxon>Basidiomycota</taxon>
        <taxon>Agaricomycotina</taxon>
        <taxon>Agaricomycetes</taxon>
        <taxon>Polyporales</taxon>
        <taxon>Adustoporiaceae</taxon>
        <taxon>Rhodonia</taxon>
    </lineage>
</organism>
<evidence type="ECO:0000259" key="1">
    <source>
        <dbReference type="Pfam" id="PF22998"/>
    </source>
</evidence>
<dbReference type="AlphaFoldDB" id="A0A1X6N4C8"/>
<proteinExistence type="predicted"/>
<feature type="domain" description="LYC1 C-terminal" evidence="1">
    <location>
        <begin position="221"/>
        <end position="426"/>
    </location>
</feature>
<dbReference type="OrthoDB" id="2020070at2759"/>